<name>A0ABR1VNK1_9PEZI</name>
<keyword evidence="3" id="KW-1185">Reference proteome</keyword>
<accession>A0ABR1VNK1</accession>
<gene>
    <name evidence="2" type="ORF">PG996_006095</name>
</gene>
<evidence type="ECO:0000256" key="1">
    <source>
        <dbReference type="SAM" id="MobiDB-lite"/>
    </source>
</evidence>
<dbReference type="Proteomes" id="UP001446871">
    <property type="component" value="Unassembled WGS sequence"/>
</dbReference>
<evidence type="ECO:0000313" key="3">
    <source>
        <dbReference type="Proteomes" id="UP001446871"/>
    </source>
</evidence>
<protein>
    <submittedName>
        <fullName evidence="2">Uncharacterized protein</fullName>
    </submittedName>
</protein>
<reference evidence="2 3" key="1">
    <citation type="submission" date="2023-01" db="EMBL/GenBank/DDBJ databases">
        <title>Analysis of 21 Apiospora genomes using comparative genomics revels a genus with tremendous synthesis potential of carbohydrate active enzymes and secondary metabolites.</title>
        <authorList>
            <person name="Sorensen T."/>
        </authorList>
    </citation>
    <scope>NUCLEOTIDE SEQUENCE [LARGE SCALE GENOMIC DNA]</scope>
    <source>
        <strain evidence="2 3">CBS 83171</strain>
    </source>
</reference>
<feature type="region of interest" description="Disordered" evidence="1">
    <location>
        <begin position="1"/>
        <end position="22"/>
    </location>
</feature>
<comment type="caution">
    <text evidence="2">The sequence shown here is derived from an EMBL/GenBank/DDBJ whole genome shotgun (WGS) entry which is preliminary data.</text>
</comment>
<evidence type="ECO:0000313" key="2">
    <source>
        <dbReference type="EMBL" id="KAK8072747.1"/>
    </source>
</evidence>
<dbReference type="EMBL" id="JAQQWM010000003">
    <property type="protein sequence ID" value="KAK8072747.1"/>
    <property type="molecule type" value="Genomic_DNA"/>
</dbReference>
<organism evidence="2 3">
    <name type="scientific">Apiospora saccharicola</name>
    <dbReference type="NCBI Taxonomy" id="335842"/>
    <lineage>
        <taxon>Eukaryota</taxon>
        <taxon>Fungi</taxon>
        <taxon>Dikarya</taxon>
        <taxon>Ascomycota</taxon>
        <taxon>Pezizomycotina</taxon>
        <taxon>Sordariomycetes</taxon>
        <taxon>Xylariomycetidae</taxon>
        <taxon>Amphisphaeriales</taxon>
        <taxon>Apiosporaceae</taxon>
        <taxon>Apiospora</taxon>
    </lineage>
</organism>
<proteinExistence type="predicted"/>
<feature type="compositionally biased region" description="Polar residues" evidence="1">
    <location>
        <begin position="1"/>
        <end position="12"/>
    </location>
</feature>
<sequence>MSIIQHNSNVANGQEAGHNVERGPQEAADTIDAVNGSISAVGKPKDFLGQAVESRVLGQLGQLPRRFTHLLADITSLLLARGGGRTRGSLLLFGGGLVNGLGVISALELVLELGLETGRDRGLGRAAGRAGARRNLARVRLETPGGAAMGHATAEDVQEAFGLGTLDLSDYGERAVGDTVKLSREYHIGAAFTARQEVLVQQAQGGAQVGGQTLREVFGALNFGRLGHKGNASQDRLLPGRVGRLTKNVVVLAVGGRAGLDVPGGDLDHLAQAGGHADKFARLKVAAFGVEGGSLDRGRLLSLVGVSHVDDNVCSLCSKC</sequence>